<sequence length="67" mass="7537">MNSQRFSMPLKRPIELENGALNVIMLNGSGKDLSGRRRSLQLVDQGRQGEWVLLFFMIFSTDTPPAA</sequence>
<accession>A0ABZ1XS56</accession>
<name>A0ABZ1XS56_9ACTN</name>
<dbReference type="RefSeq" id="WP_329402097.1">
    <property type="nucleotide sequence ID" value="NZ_CP109019.1"/>
</dbReference>
<evidence type="ECO:0000313" key="2">
    <source>
        <dbReference type="Proteomes" id="UP001432060"/>
    </source>
</evidence>
<proteinExistence type="predicted"/>
<protein>
    <submittedName>
        <fullName evidence="1">Uncharacterized protein</fullName>
    </submittedName>
</protein>
<dbReference type="EMBL" id="CP109019">
    <property type="protein sequence ID" value="WUT85781.1"/>
    <property type="molecule type" value="Genomic_DNA"/>
</dbReference>
<gene>
    <name evidence="1" type="ORF">OG515_28135</name>
</gene>
<reference evidence="1" key="1">
    <citation type="submission" date="2022-10" db="EMBL/GenBank/DDBJ databases">
        <title>The complete genomes of actinobacterial strains from the NBC collection.</title>
        <authorList>
            <person name="Joergensen T.S."/>
            <person name="Alvarez Arevalo M."/>
            <person name="Sterndorff E.B."/>
            <person name="Faurdal D."/>
            <person name="Vuksanovic O."/>
            <person name="Mourched A.-S."/>
            <person name="Charusanti P."/>
            <person name="Shaw S."/>
            <person name="Blin K."/>
            <person name="Weber T."/>
        </authorList>
    </citation>
    <scope>NUCLEOTIDE SEQUENCE</scope>
    <source>
        <strain evidence="1">NBC_00668</strain>
    </source>
</reference>
<keyword evidence="2" id="KW-1185">Reference proteome</keyword>
<evidence type="ECO:0000313" key="1">
    <source>
        <dbReference type="EMBL" id="WUT85781.1"/>
    </source>
</evidence>
<organism evidence="1 2">
    <name type="scientific">Streptomyces melanogenes</name>
    <dbReference type="NCBI Taxonomy" id="67326"/>
    <lineage>
        <taxon>Bacteria</taxon>
        <taxon>Bacillati</taxon>
        <taxon>Actinomycetota</taxon>
        <taxon>Actinomycetes</taxon>
        <taxon>Kitasatosporales</taxon>
        <taxon>Streptomycetaceae</taxon>
        <taxon>Streptomyces</taxon>
    </lineage>
</organism>
<dbReference type="Proteomes" id="UP001432060">
    <property type="component" value="Chromosome"/>
</dbReference>